<dbReference type="Proteomes" id="UP001303373">
    <property type="component" value="Chromosome 1"/>
</dbReference>
<dbReference type="PANTHER" id="PTHR39153:SF1">
    <property type="entry name" value="AGR244WP"/>
    <property type="match status" value="1"/>
</dbReference>
<dbReference type="PANTHER" id="PTHR39153">
    <property type="entry name" value="AGR244WP"/>
    <property type="match status" value="1"/>
</dbReference>
<accession>A0AAQ3LWW4</accession>
<organism evidence="1 2">
    <name type="scientific">Acrodontium crateriforme</name>
    <dbReference type="NCBI Taxonomy" id="150365"/>
    <lineage>
        <taxon>Eukaryota</taxon>
        <taxon>Fungi</taxon>
        <taxon>Dikarya</taxon>
        <taxon>Ascomycota</taxon>
        <taxon>Pezizomycotina</taxon>
        <taxon>Dothideomycetes</taxon>
        <taxon>Dothideomycetidae</taxon>
        <taxon>Mycosphaerellales</taxon>
        <taxon>Teratosphaeriaceae</taxon>
        <taxon>Acrodontium</taxon>
    </lineage>
</organism>
<evidence type="ECO:0000313" key="2">
    <source>
        <dbReference type="Proteomes" id="UP001303373"/>
    </source>
</evidence>
<name>A0AAQ3LWW4_9PEZI</name>
<gene>
    <name evidence="1" type="ORF">R9X50_00023700</name>
</gene>
<evidence type="ECO:0000313" key="1">
    <source>
        <dbReference type="EMBL" id="WPG97461.1"/>
    </source>
</evidence>
<proteinExistence type="predicted"/>
<sequence>MPRKHASLAKDEELDEAAWVAARGAVVGAAKWGAFSAVAAGVAFMYSPIYRGLTFQFKVFIQMSGMTLGSMIEADRRLRSHELAVRRHKALARDAEIWKRYQQDHDLVQRGNR</sequence>
<keyword evidence="2" id="KW-1185">Reference proteome</keyword>
<reference evidence="1 2" key="1">
    <citation type="submission" date="2023-11" db="EMBL/GenBank/DDBJ databases">
        <title>An acidophilic fungus is an integral part of prey digestion in a carnivorous sundew plant.</title>
        <authorList>
            <person name="Tsai I.J."/>
        </authorList>
    </citation>
    <scope>NUCLEOTIDE SEQUENCE [LARGE SCALE GENOMIC DNA]</scope>
    <source>
        <strain evidence="1">169a</strain>
    </source>
</reference>
<evidence type="ECO:0008006" key="3">
    <source>
        <dbReference type="Google" id="ProtNLM"/>
    </source>
</evidence>
<dbReference type="AlphaFoldDB" id="A0AAQ3LWW4"/>
<dbReference type="EMBL" id="CP138580">
    <property type="protein sequence ID" value="WPG97461.1"/>
    <property type="molecule type" value="Genomic_DNA"/>
</dbReference>
<dbReference type="InterPro" id="IPR038882">
    <property type="entry name" value="Rcf3"/>
</dbReference>
<protein>
    <recommendedName>
        <fullName evidence="3">Imidazoleglycerol-phosphate dehydratase</fullName>
    </recommendedName>
</protein>